<accession>A0ACC3SH70</accession>
<dbReference type="EMBL" id="JAMKPW020000011">
    <property type="protein sequence ID" value="KAK8213593.1"/>
    <property type="molecule type" value="Genomic_DNA"/>
</dbReference>
<organism evidence="1 2">
    <name type="scientific">Zalaria obscura</name>
    <dbReference type="NCBI Taxonomy" id="2024903"/>
    <lineage>
        <taxon>Eukaryota</taxon>
        <taxon>Fungi</taxon>
        <taxon>Dikarya</taxon>
        <taxon>Ascomycota</taxon>
        <taxon>Pezizomycotina</taxon>
        <taxon>Dothideomycetes</taxon>
        <taxon>Dothideomycetidae</taxon>
        <taxon>Dothideales</taxon>
        <taxon>Zalariaceae</taxon>
        <taxon>Zalaria</taxon>
    </lineage>
</organism>
<dbReference type="Proteomes" id="UP001320706">
    <property type="component" value="Unassembled WGS sequence"/>
</dbReference>
<sequence length="667" mass="74798">MTTVFSALPMPKGGRFLKRPEFLKSLRTFDDPGAASGSFYFPGEQPTTPQEEGPDLRDLNNALQALTDIFPDVQPEVFREMLLSLGEESRLAVVTEHLLRDKAKFVQGRFRAAKKSDTEARPTPAAKGKTGGLAHPQDPDLAVDDTFRSEEYKQAVKATCYLEFRTLNHSSIKAVLAECNYSYTLARPVLQQLSSKTWRAAFSNLWSRKRSATSEADNHPSIVWQSDLSGSGLMLPCLKRTASPELDKEVYNLIIAPVLARQREEQYQADVVIANHLNEAEAEQAEALYDCECCYTPSVFEQISSCNDGCHYICFRCIRHAVKESLFGQGWARNIDAERLSVRCLAPTNDDCHGCIPTELVQRALMEEKDGEHQWKKLEDRVAAEALLKSQLPLLRCPFCSYAELDELPDVQYKTLDKFTTHVVRLSPTPLTALLAALFSPLLYLLLDYVLLPLLALFAILQLPIRSNMIGSRKRIAHRRRGLKFICRNPSCSQRSCINCSLAWRDPHTCHESSILSLRHAIETATTSSIKRTCPKCNLSFVKSSGCNKLVCNCGYTMCYVCRTEIGKEGYGHFCQHFRERGGRCIECDRCDLYVVEDEEGVIRRAAQRAEKEWLEREGKAAKGVVAALDNKEKYGNVAAEVIAGKKGAGAWNLDDWLDAIFDAALV</sequence>
<protein>
    <submittedName>
        <fullName evidence="1">Uncharacterized protein</fullName>
    </submittedName>
</protein>
<comment type="caution">
    <text evidence="1">The sequence shown here is derived from an EMBL/GenBank/DDBJ whole genome shotgun (WGS) entry which is preliminary data.</text>
</comment>
<name>A0ACC3SH70_9PEZI</name>
<evidence type="ECO:0000313" key="1">
    <source>
        <dbReference type="EMBL" id="KAK8213593.1"/>
    </source>
</evidence>
<gene>
    <name evidence="1" type="ORF">M8818_002896</name>
</gene>
<keyword evidence="2" id="KW-1185">Reference proteome</keyword>
<reference evidence="1" key="1">
    <citation type="submission" date="2024-02" db="EMBL/GenBank/DDBJ databases">
        <title>Metagenome Assembled Genome of Zalaria obscura JY119.</title>
        <authorList>
            <person name="Vighnesh L."/>
            <person name="Jagadeeshwari U."/>
            <person name="Venkata Ramana C."/>
            <person name="Sasikala C."/>
        </authorList>
    </citation>
    <scope>NUCLEOTIDE SEQUENCE</scope>
    <source>
        <strain evidence="1">JY119</strain>
    </source>
</reference>
<proteinExistence type="predicted"/>
<evidence type="ECO:0000313" key="2">
    <source>
        <dbReference type="Proteomes" id="UP001320706"/>
    </source>
</evidence>